<dbReference type="GO" id="GO:0034707">
    <property type="term" value="C:chloride channel complex"/>
    <property type="evidence" value="ECO:0007669"/>
    <property type="project" value="UniProtKB-KW"/>
</dbReference>
<accession>A0A7R9VNU5</accession>
<keyword evidence="4" id="KW-1003">Cell membrane</keyword>
<evidence type="ECO:0000256" key="1">
    <source>
        <dbReference type="ARBA" id="ARBA00004651"/>
    </source>
</evidence>
<evidence type="ECO:0000256" key="4">
    <source>
        <dbReference type="ARBA" id="ARBA00022475"/>
    </source>
</evidence>
<evidence type="ECO:0000256" key="12">
    <source>
        <dbReference type="ARBA" id="ARBA00023303"/>
    </source>
</evidence>
<evidence type="ECO:0000256" key="7">
    <source>
        <dbReference type="ARBA" id="ARBA00023065"/>
    </source>
</evidence>
<keyword evidence="7" id="KW-0406">Ion transport</keyword>
<comment type="similarity">
    <text evidence="2">Belongs to the tweety family.</text>
</comment>
<dbReference type="GO" id="GO:0005254">
    <property type="term" value="F:chloride channel activity"/>
    <property type="evidence" value="ECO:0007669"/>
    <property type="project" value="UniProtKB-KW"/>
</dbReference>
<feature type="region of interest" description="Disordered" evidence="13">
    <location>
        <begin position="39"/>
        <end position="58"/>
    </location>
</feature>
<protein>
    <submittedName>
        <fullName evidence="15">Uncharacterized protein</fullName>
    </submittedName>
</protein>
<sequence>MKGLATGSIIILIVFVAWCAILLLLKCCGRKRVGCASGVPRDLPPRPAPPPPRDSGAAAYAVVGDEHDGGLGSFKDEAKAAQSPPAASPDDGEYDRALERYNRKIKRFERTILLTRVGFLIAGLFVIVGSILFYTKGIGSFIASLNDVQTSLTYSEEVLGESIVVTEVYINSSSALRDARQDFQEDVDTFCPALPLPPGDGLPNLRAELEAVLDEVAKMSGGLEKQAQGLRTDLIDIQSSVNTVNDALNYAYPFLYAAIALSVVLILITLALMGSVILAWNGKRSRNCFVRCMRNCIILPIFIIFMLLAWLFATLFLFAAVGGSDFCVSPNENTVAALELVQRSQVDAEDQAGNFIFELLKYYVSGCNEGLVSKPSNFEEEFNLLEAVVGVVHDFVQFLTTEEALTAIQLQCQSGNDAFGSLNRTAGLLHDRLHIVWGGLIAVWKILSCQTMNPLYAGVAEEAMCVNGINGLVWIFSTQMCIAVCCMIMITLRAAAKEIEEDAEAEYGEDDAVGRNILVPSGSGDVDKEAPHTMGGEEYEGGVEKAVETATEEGYEKDPYQS</sequence>
<keyword evidence="5 14" id="KW-0812">Transmembrane</keyword>
<feature type="region of interest" description="Disordered" evidence="13">
    <location>
        <begin position="514"/>
        <end position="562"/>
    </location>
</feature>
<keyword evidence="9" id="KW-0869">Chloride channel</keyword>
<keyword evidence="12" id="KW-0407">Ion channel</keyword>
<comment type="subcellular location">
    <subcellularLocation>
        <location evidence="1">Cell membrane</location>
        <topology evidence="1">Multi-pass membrane protein</topology>
    </subcellularLocation>
</comment>
<reference evidence="15" key="1">
    <citation type="submission" date="2021-01" db="EMBL/GenBank/DDBJ databases">
        <authorList>
            <person name="Corre E."/>
            <person name="Pelletier E."/>
            <person name="Niang G."/>
            <person name="Scheremetjew M."/>
            <person name="Finn R."/>
            <person name="Kale V."/>
            <person name="Holt S."/>
            <person name="Cochrane G."/>
            <person name="Meng A."/>
            <person name="Brown T."/>
            <person name="Cohen L."/>
        </authorList>
    </citation>
    <scope>NUCLEOTIDE SEQUENCE</scope>
    <source>
        <strain evidence="15">CCMP147</strain>
    </source>
</reference>
<dbReference type="EMBL" id="HBED01010702">
    <property type="protein sequence ID" value="CAD8301237.1"/>
    <property type="molecule type" value="Transcribed_RNA"/>
</dbReference>
<evidence type="ECO:0000256" key="8">
    <source>
        <dbReference type="ARBA" id="ARBA00023136"/>
    </source>
</evidence>
<gene>
    <name evidence="15" type="ORF">TDUB1175_LOCUS5335</name>
</gene>
<keyword evidence="11" id="KW-0868">Chloride</keyword>
<feature type="transmembrane region" description="Helical" evidence="14">
    <location>
        <begin position="6"/>
        <end position="25"/>
    </location>
</feature>
<evidence type="ECO:0000313" key="15">
    <source>
        <dbReference type="EMBL" id="CAD8301237.1"/>
    </source>
</evidence>
<evidence type="ECO:0000256" key="14">
    <source>
        <dbReference type="SAM" id="Phobius"/>
    </source>
</evidence>
<evidence type="ECO:0000256" key="6">
    <source>
        <dbReference type="ARBA" id="ARBA00022989"/>
    </source>
</evidence>
<evidence type="ECO:0000256" key="9">
    <source>
        <dbReference type="ARBA" id="ARBA00023173"/>
    </source>
</evidence>
<feature type="transmembrane region" description="Helical" evidence="14">
    <location>
        <begin position="301"/>
        <end position="321"/>
    </location>
</feature>
<evidence type="ECO:0000256" key="13">
    <source>
        <dbReference type="SAM" id="MobiDB-lite"/>
    </source>
</evidence>
<keyword evidence="10" id="KW-0325">Glycoprotein</keyword>
<feature type="transmembrane region" description="Helical" evidence="14">
    <location>
        <begin position="113"/>
        <end position="134"/>
    </location>
</feature>
<dbReference type="GO" id="GO:0005886">
    <property type="term" value="C:plasma membrane"/>
    <property type="evidence" value="ECO:0007669"/>
    <property type="project" value="UniProtKB-SubCell"/>
</dbReference>
<dbReference type="PANTHER" id="PTHR12424">
    <property type="entry name" value="TWEETY-RELATED"/>
    <property type="match status" value="1"/>
</dbReference>
<keyword evidence="3" id="KW-0813">Transport</keyword>
<feature type="transmembrane region" description="Helical" evidence="14">
    <location>
        <begin position="254"/>
        <end position="280"/>
    </location>
</feature>
<evidence type="ECO:0000256" key="5">
    <source>
        <dbReference type="ARBA" id="ARBA00022692"/>
    </source>
</evidence>
<evidence type="ECO:0000256" key="11">
    <source>
        <dbReference type="ARBA" id="ARBA00023214"/>
    </source>
</evidence>
<dbReference type="AlphaFoldDB" id="A0A7R9VNU5"/>
<dbReference type="PANTHER" id="PTHR12424:SF19">
    <property type="entry name" value="INTEGRASE ZINC-BINDING DOMAIN-CONTAINING PROTEIN"/>
    <property type="match status" value="1"/>
</dbReference>
<keyword evidence="8 14" id="KW-0472">Membrane</keyword>
<evidence type="ECO:0000256" key="2">
    <source>
        <dbReference type="ARBA" id="ARBA00009849"/>
    </source>
</evidence>
<organism evidence="15">
    <name type="scientific">Pseudictyota dubia</name>
    <dbReference type="NCBI Taxonomy" id="2749911"/>
    <lineage>
        <taxon>Eukaryota</taxon>
        <taxon>Sar</taxon>
        <taxon>Stramenopiles</taxon>
        <taxon>Ochrophyta</taxon>
        <taxon>Bacillariophyta</taxon>
        <taxon>Mediophyceae</taxon>
        <taxon>Biddulphiophycidae</taxon>
        <taxon>Eupodiscales</taxon>
        <taxon>Odontellaceae</taxon>
        <taxon>Pseudictyota</taxon>
    </lineage>
</organism>
<evidence type="ECO:0000256" key="3">
    <source>
        <dbReference type="ARBA" id="ARBA00022448"/>
    </source>
</evidence>
<proteinExistence type="inferred from homology"/>
<evidence type="ECO:0000256" key="10">
    <source>
        <dbReference type="ARBA" id="ARBA00023180"/>
    </source>
</evidence>
<keyword evidence="6 14" id="KW-1133">Transmembrane helix</keyword>
<name>A0A7R9VNU5_9STRA</name>
<dbReference type="InterPro" id="IPR006990">
    <property type="entry name" value="Tweety"/>
</dbReference>